<dbReference type="Proteomes" id="UP000288805">
    <property type="component" value="Unassembled WGS sequence"/>
</dbReference>
<proteinExistence type="predicted"/>
<organism evidence="1 2">
    <name type="scientific">Vitis vinifera</name>
    <name type="common">Grape</name>
    <dbReference type="NCBI Taxonomy" id="29760"/>
    <lineage>
        <taxon>Eukaryota</taxon>
        <taxon>Viridiplantae</taxon>
        <taxon>Streptophyta</taxon>
        <taxon>Embryophyta</taxon>
        <taxon>Tracheophyta</taxon>
        <taxon>Spermatophyta</taxon>
        <taxon>Magnoliopsida</taxon>
        <taxon>eudicotyledons</taxon>
        <taxon>Gunneridae</taxon>
        <taxon>Pentapetalae</taxon>
        <taxon>rosids</taxon>
        <taxon>Vitales</taxon>
        <taxon>Vitaceae</taxon>
        <taxon>Viteae</taxon>
        <taxon>Vitis</taxon>
    </lineage>
</organism>
<reference evidence="1 2" key="1">
    <citation type="journal article" date="2018" name="PLoS Genet.">
        <title>Population sequencing reveals clonal diversity and ancestral inbreeding in the grapevine cultivar Chardonnay.</title>
        <authorList>
            <person name="Roach M.J."/>
            <person name="Johnson D.L."/>
            <person name="Bohlmann J."/>
            <person name="van Vuuren H.J."/>
            <person name="Jones S.J."/>
            <person name="Pretorius I.S."/>
            <person name="Schmidt S.A."/>
            <person name="Borneman A.R."/>
        </authorList>
    </citation>
    <scope>NUCLEOTIDE SEQUENCE [LARGE SCALE GENOMIC DNA]</scope>
    <source>
        <strain evidence="2">cv. Chardonnay</strain>
        <tissue evidence="1">Leaf</tissue>
    </source>
</reference>
<gene>
    <name evidence="1" type="ORF">CK203_091436</name>
</gene>
<comment type="caution">
    <text evidence="1">The sequence shown here is derived from an EMBL/GenBank/DDBJ whole genome shotgun (WGS) entry which is preliminary data.</text>
</comment>
<dbReference type="AlphaFoldDB" id="A0A438ECF0"/>
<dbReference type="EMBL" id="QGNW01001325">
    <property type="protein sequence ID" value="RVW45527.1"/>
    <property type="molecule type" value="Genomic_DNA"/>
</dbReference>
<evidence type="ECO:0000313" key="2">
    <source>
        <dbReference type="Proteomes" id="UP000288805"/>
    </source>
</evidence>
<evidence type="ECO:0000313" key="1">
    <source>
        <dbReference type="EMBL" id="RVW45527.1"/>
    </source>
</evidence>
<protein>
    <recommendedName>
        <fullName evidence="3">HMA domain-containing protein</fullName>
    </recommendedName>
</protein>
<sequence>MAVVNGVKKELPIIGFKRSRSSQIHRTTLASVESLTMPLIQEVVISADFQCVECQKRIAAIISRMNGEFCLCPFKEVFCLNSPGYLWKHLSFQRR</sequence>
<name>A0A438ECF0_VITVI</name>
<accession>A0A438ECF0</accession>
<evidence type="ECO:0008006" key="3">
    <source>
        <dbReference type="Google" id="ProtNLM"/>
    </source>
</evidence>